<comment type="function">
    <text evidence="7">DNA-dependent RNA polymerase catalyzes the transcription of DNA into RNA using the four ribonucleoside triphosphates as substrates. Specific core component of RNA polymerase III which synthesizes small RNAs, such as 5S rRNA and tRNAs.</text>
</comment>
<gene>
    <name evidence="11" type="ORF">SI7747_09012124</name>
    <name evidence="12" type="ORF">SI8410_09013169</name>
</gene>
<evidence type="ECO:0000256" key="6">
    <source>
        <dbReference type="ARBA" id="ARBA00023242"/>
    </source>
</evidence>
<dbReference type="PANTHER" id="PTHR12949">
    <property type="entry name" value="RNA POLYMERASE III DNA DIRECTED -RELATED"/>
    <property type="match status" value="1"/>
</dbReference>
<name>A0A7I8KXT6_SPIIN</name>
<dbReference type="EMBL" id="LR743596">
    <property type="protein sequence ID" value="CAA2626424.1"/>
    <property type="molecule type" value="Genomic_DNA"/>
</dbReference>
<feature type="domain" description="RNA polymerase III subunit RPC82-related helix-turn-helix" evidence="9">
    <location>
        <begin position="9"/>
        <end position="66"/>
    </location>
</feature>
<evidence type="ECO:0000259" key="9">
    <source>
        <dbReference type="Pfam" id="PF08221"/>
    </source>
</evidence>
<feature type="domain" description="DNA-directed RNA polymerase III subunit RPC3 winged-helix" evidence="10">
    <location>
        <begin position="368"/>
        <end position="425"/>
    </location>
</feature>
<evidence type="ECO:0000313" key="11">
    <source>
        <dbReference type="EMBL" id="CAA2626424.1"/>
    </source>
</evidence>
<evidence type="ECO:0000256" key="1">
    <source>
        <dbReference type="ARBA" id="ARBA00004123"/>
    </source>
</evidence>
<keyword evidence="4 7" id="KW-0240">DNA-directed RNA polymerase</keyword>
<evidence type="ECO:0000256" key="4">
    <source>
        <dbReference type="ARBA" id="ARBA00022478"/>
    </source>
</evidence>
<dbReference type="InterPro" id="IPR036388">
    <property type="entry name" value="WH-like_DNA-bd_sf"/>
</dbReference>
<dbReference type="Gene3D" id="1.10.10.10">
    <property type="entry name" value="Winged helix-like DNA-binding domain superfamily/Winged helix DNA-binding domain"/>
    <property type="match status" value="3"/>
</dbReference>
<dbReference type="FunFam" id="1.10.10.10:FF:000218">
    <property type="entry name" value="DNA-directed RNA polymerase III subunit RPC3"/>
    <property type="match status" value="1"/>
</dbReference>
<evidence type="ECO:0000256" key="2">
    <source>
        <dbReference type="ARBA" id="ARBA00007206"/>
    </source>
</evidence>
<reference evidence="12" key="1">
    <citation type="submission" date="2020-02" db="EMBL/GenBank/DDBJ databases">
        <authorList>
            <person name="Scholz U."/>
            <person name="Mascher M."/>
            <person name="Fiebig A."/>
        </authorList>
    </citation>
    <scope>NUCLEOTIDE SEQUENCE</scope>
</reference>
<keyword evidence="13" id="KW-1185">Reference proteome</keyword>
<dbReference type="Pfam" id="PF05645">
    <property type="entry name" value="RNA_pol_Rpc82"/>
    <property type="match status" value="1"/>
</dbReference>
<dbReference type="Proteomes" id="UP000663760">
    <property type="component" value="Chromosome 9"/>
</dbReference>
<evidence type="ECO:0000256" key="7">
    <source>
        <dbReference type="RuleBase" id="RU367076"/>
    </source>
</evidence>
<accession>A0A7I8KXT6</accession>
<dbReference type="GO" id="GO:0006351">
    <property type="term" value="P:DNA-templated transcription"/>
    <property type="evidence" value="ECO:0007669"/>
    <property type="project" value="InterPro"/>
</dbReference>
<evidence type="ECO:0000256" key="3">
    <source>
        <dbReference type="ARBA" id="ARBA00016689"/>
    </source>
</evidence>
<dbReference type="InterPro" id="IPR008806">
    <property type="entry name" value="RNA_pol_III_Rpc82_C"/>
</dbReference>
<feature type="domain" description="RNA polymerase III Rpc82 C -terminal" evidence="8">
    <location>
        <begin position="146"/>
        <end position="357"/>
    </location>
</feature>
<dbReference type="InterPro" id="IPR039748">
    <property type="entry name" value="RPC3"/>
</dbReference>
<dbReference type="Pfam" id="PF22536">
    <property type="entry name" value="WHD_POLR3C"/>
    <property type="match status" value="1"/>
</dbReference>
<comment type="subunit">
    <text evidence="7">Component of the RNA polymerase III (Pol III) complex consisting of 17 subunits.</text>
</comment>
<keyword evidence="5 7" id="KW-0804">Transcription</keyword>
<sequence>MVGQQGLNLAVGIITSHFGDVVAKVCSCLLRRGSLSLQEIVRDIGLPPARVKNCLLVLVQHNCVQAYSVPRAVTQYMGLLDNILHRMRFPKFLGILAAEFDDPLCLALVEGLLQHGRLTFEQLVMRATSTKSERTMAIRDSLRGSLDQLIRAHYVERCPKPEPFISATSEDETSTARKRGSKLWTLEQKALAAAALLDAERFSGIGDINGDESNSNQLEEKAKGISASTNIGEKRKHEELEFDRETQAAINENEVLWRANFEKFIHCLKKKACVTSVRTRLSLDAAVVLEAMIESSNHKKAKENLVTSSLDEILEWVMKKPGGRLMTMQHVRTCLEELKCKSSTEDTKALYAIDLGEIVEECRSEEVGSLVLQRYGKDAYRMFRLLVKRCRPVETDNLAEITFVKKKEAPGILYKLWMDNYVHMEIAVAYPGEKRFLWKVNTSTLYEHILNDMYHAAANLSQRIAQNREQQQEIANQPANDIQSKEYDRLKNTRIILETSLLRLDDTLMLFHDF</sequence>
<keyword evidence="6 7" id="KW-0539">Nucleus</keyword>
<dbReference type="GO" id="GO:0003697">
    <property type="term" value="F:single-stranded DNA binding"/>
    <property type="evidence" value="ECO:0007669"/>
    <property type="project" value="UniProtKB-UniRule"/>
</dbReference>
<evidence type="ECO:0000313" key="12">
    <source>
        <dbReference type="EMBL" id="CAA7402491.1"/>
    </source>
</evidence>
<dbReference type="OrthoDB" id="272392at2759"/>
<dbReference type="InterPro" id="IPR013197">
    <property type="entry name" value="RNA_pol_III_RPC82-rel_HTH"/>
</dbReference>
<dbReference type="GO" id="GO:0005666">
    <property type="term" value="C:RNA polymerase III complex"/>
    <property type="evidence" value="ECO:0007669"/>
    <property type="project" value="UniProtKB-UniRule"/>
</dbReference>
<proteinExistence type="inferred from homology"/>
<evidence type="ECO:0000259" key="10">
    <source>
        <dbReference type="Pfam" id="PF22536"/>
    </source>
</evidence>
<evidence type="ECO:0000259" key="8">
    <source>
        <dbReference type="Pfam" id="PF05645"/>
    </source>
</evidence>
<dbReference type="AlphaFoldDB" id="A0A7I8KXT6"/>
<organism evidence="12 13">
    <name type="scientific">Spirodela intermedia</name>
    <name type="common">Intermediate duckweed</name>
    <dbReference type="NCBI Taxonomy" id="51605"/>
    <lineage>
        <taxon>Eukaryota</taxon>
        <taxon>Viridiplantae</taxon>
        <taxon>Streptophyta</taxon>
        <taxon>Embryophyta</taxon>
        <taxon>Tracheophyta</taxon>
        <taxon>Spermatophyta</taxon>
        <taxon>Magnoliopsida</taxon>
        <taxon>Liliopsida</taxon>
        <taxon>Araceae</taxon>
        <taxon>Lemnoideae</taxon>
        <taxon>Spirodela</taxon>
    </lineage>
</organism>
<evidence type="ECO:0000256" key="5">
    <source>
        <dbReference type="ARBA" id="ARBA00023163"/>
    </source>
</evidence>
<protein>
    <recommendedName>
        <fullName evidence="3 7">DNA-directed RNA polymerase III subunit RPC3</fullName>
        <shortName evidence="7">RNA polymerase III subunit C3</shortName>
    </recommendedName>
</protein>
<dbReference type="FunFam" id="1.10.10.10:FF:000515">
    <property type="entry name" value="DNA-directed RNA polymerase III subunit rpc3"/>
    <property type="match status" value="1"/>
</dbReference>
<evidence type="ECO:0000313" key="13">
    <source>
        <dbReference type="Proteomes" id="UP000663760"/>
    </source>
</evidence>
<dbReference type="EMBL" id="LR746272">
    <property type="protein sequence ID" value="CAA7402491.1"/>
    <property type="molecule type" value="Genomic_DNA"/>
</dbReference>
<dbReference type="PANTHER" id="PTHR12949:SF0">
    <property type="entry name" value="DNA-DIRECTED RNA POLYMERASE III SUBUNIT RPC3"/>
    <property type="match status" value="1"/>
</dbReference>
<comment type="similarity">
    <text evidence="2 7">Belongs to the eukaryotic RPC3/POLR3C RNA polymerase subunit family.</text>
</comment>
<comment type="subcellular location">
    <subcellularLocation>
        <location evidence="1 7">Nucleus</location>
    </subcellularLocation>
</comment>
<dbReference type="Pfam" id="PF08221">
    <property type="entry name" value="HTH_9"/>
    <property type="match status" value="1"/>
</dbReference>
<dbReference type="InterPro" id="IPR055207">
    <property type="entry name" value="POLR3C_WHD"/>
</dbReference>